<evidence type="ECO:0000313" key="3">
    <source>
        <dbReference type="EMBL" id="KAH7049281.1"/>
    </source>
</evidence>
<evidence type="ECO:0000256" key="1">
    <source>
        <dbReference type="SAM" id="MobiDB-lite"/>
    </source>
</evidence>
<gene>
    <name evidence="3" type="ORF">B0J12DRAFT_100407</name>
</gene>
<feature type="region of interest" description="Disordered" evidence="1">
    <location>
        <begin position="1"/>
        <end position="32"/>
    </location>
</feature>
<protein>
    <submittedName>
        <fullName evidence="3">Uncharacterized protein</fullName>
    </submittedName>
</protein>
<dbReference type="Proteomes" id="UP000774617">
    <property type="component" value="Unassembled WGS sequence"/>
</dbReference>
<evidence type="ECO:0000313" key="4">
    <source>
        <dbReference type="Proteomes" id="UP000774617"/>
    </source>
</evidence>
<comment type="caution">
    <text evidence="3">The sequence shown here is derived from an EMBL/GenBank/DDBJ whole genome shotgun (WGS) entry which is preliminary data.</text>
</comment>
<organism evidence="3 4">
    <name type="scientific">Macrophomina phaseolina</name>
    <dbReference type="NCBI Taxonomy" id="35725"/>
    <lineage>
        <taxon>Eukaryota</taxon>
        <taxon>Fungi</taxon>
        <taxon>Dikarya</taxon>
        <taxon>Ascomycota</taxon>
        <taxon>Pezizomycotina</taxon>
        <taxon>Dothideomycetes</taxon>
        <taxon>Dothideomycetes incertae sedis</taxon>
        <taxon>Botryosphaeriales</taxon>
        <taxon>Botryosphaeriaceae</taxon>
        <taxon>Macrophomina</taxon>
    </lineage>
</organism>
<evidence type="ECO:0000256" key="2">
    <source>
        <dbReference type="SAM" id="Phobius"/>
    </source>
</evidence>
<proteinExistence type="predicted"/>
<feature type="transmembrane region" description="Helical" evidence="2">
    <location>
        <begin position="173"/>
        <end position="196"/>
    </location>
</feature>
<keyword evidence="4" id="KW-1185">Reference proteome</keyword>
<accession>A0ABQ8GA11</accession>
<name>A0ABQ8GA11_9PEZI</name>
<dbReference type="EMBL" id="JAGTJR010000014">
    <property type="protein sequence ID" value="KAH7049281.1"/>
    <property type="molecule type" value="Genomic_DNA"/>
</dbReference>
<keyword evidence="2" id="KW-0812">Transmembrane</keyword>
<keyword evidence="2" id="KW-1133">Transmembrane helix</keyword>
<reference evidence="3 4" key="1">
    <citation type="journal article" date="2021" name="Nat. Commun.">
        <title>Genetic determinants of endophytism in the Arabidopsis root mycobiome.</title>
        <authorList>
            <person name="Mesny F."/>
            <person name="Miyauchi S."/>
            <person name="Thiergart T."/>
            <person name="Pickel B."/>
            <person name="Atanasova L."/>
            <person name="Karlsson M."/>
            <person name="Huettel B."/>
            <person name="Barry K.W."/>
            <person name="Haridas S."/>
            <person name="Chen C."/>
            <person name="Bauer D."/>
            <person name="Andreopoulos W."/>
            <person name="Pangilinan J."/>
            <person name="LaButti K."/>
            <person name="Riley R."/>
            <person name="Lipzen A."/>
            <person name="Clum A."/>
            <person name="Drula E."/>
            <person name="Henrissat B."/>
            <person name="Kohler A."/>
            <person name="Grigoriev I.V."/>
            <person name="Martin F.M."/>
            <person name="Hacquard S."/>
        </authorList>
    </citation>
    <scope>NUCLEOTIDE SEQUENCE [LARGE SCALE GENOMIC DNA]</scope>
    <source>
        <strain evidence="3 4">MPI-SDFR-AT-0080</strain>
    </source>
</reference>
<sequence length="200" mass="22248">MMARAAGGLSFGCSPKSSRGGPDDNQFSRRRRSAPPPLAVFLPLPHSSAPTNQHTTTNRLGGVPGLFWDILAPAPSRQTSTRTPHASGNRRFAFFFFFFFFKIPWFCLSGEHTGSGRLSTSSSLQYTNYCIAWGGNWSCHCTQQHGLARKFGQDTLFSIFPPLFCDGRRLNSFVLQFPFGTVQFSCLSFAFFFLLFSSQA</sequence>
<keyword evidence="2" id="KW-0472">Membrane</keyword>